<protein>
    <submittedName>
        <fullName evidence="8">Uncharacterized protein</fullName>
    </submittedName>
</protein>
<evidence type="ECO:0000256" key="4">
    <source>
        <dbReference type="ARBA" id="ARBA00022679"/>
    </source>
</evidence>
<evidence type="ECO:0000256" key="5">
    <source>
        <dbReference type="ARBA" id="ARBA00022692"/>
    </source>
</evidence>
<dbReference type="InterPro" id="IPR050297">
    <property type="entry name" value="LipidA_mod_glycosyltrf_83"/>
</dbReference>
<comment type="subcellular location">
    <subcellularLocation>
        <location evidence="1">Cell membrane</location>
        <topology evidence="1">Multi-pass membrane protein</topology>
    </subcellularLocation>
</comment>
<evidence type="ECO:0000313" key="8">
    <source>
        <dbReference type="EMBL" id="BDZ51414.1"/>
    </source>
</evidence>
<keyword evidence="3" id="KW-0328">Glycosyltransferase</keyword>
<keyword evidence="6" id="KW-1133">Transmembrane helix</keyword>
<evidence type="ECO:0000313" key="9">
    <source>
        <dbReference type="Proteomes" id="UP001321486"/>
    </source>
</evidence>
<keyword evidence="7" id="KW-0472">Membrane</keyword>
<accession>A0ABM8GSG0</accession>
<sequence length="126" mass="13390">MGVSRRRAVILLVGILVGFSVVAAWNFGNAGFSGFSSTAARSMSVSWRAFWFGAFDPAASITLDKLSGFLVPQALSARLFGFHAWSLALPQVVEGLVTVVVVFVIGTRWRGGALACSRRSPSPSLL</sequence>
<organism evidence="8 9">
    <name type="scientific">Frondihabitans sucicola</name>
    <dbReference type="NCBI Taxonomy" id="1268041"/>
    <lineage>
        <taxon>Bacteria</taxon>
        <taxon>Bacillati</taxon>
        <taxon>Actinomycetota</taxon>
        <taxon>Actinomycetes</taxon>
        <taxon>Micrococcales</taxon>
        <taxon>Microbacteriaceae</taxon>
        <taxon>Frondihabitans</taxon>
    </lineage>
</organism>
<proteinExistence type="predicted"/>
<evidence type="ECO:0000256" key="3">
    <source>
        <dbReference type="ARBA" id="ARBA00022676"/>
    </source>
</evidence>
<keyword evidence="9" id="KW-1185">Reference proteome</keyword>
<dbReference type="Proteomes" id="UP001321486">
    <property type="component" value="Chromosome"/>
</dbReference>
<evidence type="ECO:0000256" key="2">
    <source>
        <dbReference type="ARBA" id="ARBA00022475"/>
    </source>
</evidence>
<gene>
    <name evidence="8" type="ORF">GCM10025867_36550</name>
</gene>
<keyword evidence="2" id="KW-1003">Cell membrane</keyword>
<dbReference type="PANTHER" id="PTHR33908">
    <property type="entry name" value="MANNOSYLTRANSFERASE YKCB-RELATED"/>
    <property type="match status" value="1"/>
</dbReference>
<name>A0ABM8GSG0_9MICO</name>
<evidence type="ECO:0000256" key="7">
    <source>
        <dbReference type="ARBA" id="ARBA00023136"/>
    </source>
</evidence>
<keyword evidence="4" id="KW-0808">Transferase</keyword>
<keyword evidence="5" id="KW-0812">Transmembrane</keyword>
<dbReference type="PANTHER" id="PTHR33908:SF3">
    <property type="entry name" value="UNDECAPRENYL PHOSPHATE-ALPHA-4-AMINO-4-DEOXY-L-ARABINOSE ARABINOSYL TRANSFERASE"/>
    <property type="match status" value="1"/>
</dbReference>
<evidence type="ECO:0000256" key="1">
    <source>
        <dbReference type="ARBA" id="ARBA00004651"/>
    </source>
</evidence>
<dbReference type="EMBL" id="AP027732">
    <property type="protein sequence ID" value="BDZ51414.1"/>
    <property type="molecule type" value="Genomic_DNA"/>
</dbReference>
<reference evidence="9" key="1">
    <citation type="journal article" date="2019" name="Int. J. Syst. Evol. Microbiol.">
        <title>The Global Catalogue of Microorganisms (GCM) 10K type strain sequencing project: providing services to taxonomists for standard genome sequencing and annotation.</title>
        <authorList>
            <consortium name="The Broad Institute Genomics Platform"/>
            <consortium name="The Broad Institute Genome Sequencing Center for Infectious Disease"/>
            <person name="Wu L."/>
            <person name="Ma J."/>
        </authorList>
    </citation>
    <scope>NUCLEOTIDE SEQUENCE [LARGE SCALE GENOMIC DNA]</scope>
    <source>
        <strain evidence="9">NBRC 108728</strain>
    </source>
</reference>
<evidence type="ECO:0000256" key="6">
    <source>
        <dbReference type="ARBA" id="ARBA00022989"/>
    </source>
</evidence>